<dbReference type="PANTHER" id="PTHR42799:SF2">
    <property type="entry name" value="MITOCHONDRIAL PEPTIDE METHIONINE SULFOXIDE REDUCTASE"/>
    <property type="match status" value="1"/>
</dbReference>
<dbReference type="NCBIfam" id="TIGR00401">
    <property type="entry name" value="msrA"/>
    <property type="match status" value="1"/>
</dbReference>
<evidence type="ECO:0000256" key="8">
    <source>
        <dbReference type="HAMAP-Rule" id="MF_01401"/>
    </source>
</evidence>
<evidence type="ECO:0000256" key="5">
    <source>
        <dbReference type="ARBA" id="ARBA00047806"/>
    </source>
</evidence>
<keyword evidence="3" id="KW-0511">Multifunctional enzyme</keyword>
<dbReference type="Gene3D" id="2.170.150.20">
    <property type="entry name" value="Peptide methionine sulfoxide reductase"/>
    <property type="match status" value="1"/>
</dbReference>
<accession>A9KGA4</accession>
<dbReference type="InterPro" id="IPR002579">
    <property type="entry name" value="Met_Sox_Rdtase_MsrB_dom"/>
</dbReference>
<comment type="function">
    <text evidence="4 8">Has an important function as a repair enzyme for proteins that have been inactivated by oxidation. Catalyzes the reversible oxidation-reduction of methionine sulfoxide in proteins to methionine.</text>
</comment>
<dbReference type="KEGG" id="cbd:CBUD_1394"/>
<dbReference type="InterPro" id="IPR050162">
    <property type="entry name" value="MsrA_MetSO_reductase"/>
</dbReference>
<proteinExistence type="inferred from homology"/>
<dbReference type="RefSeq" id="WP_005770904.1">
    <property type="nucleotide sequence ID" value="NC_009727.1"/>
</dbReference>
<reference evidence="10 11" key="1">
    <citation type="journal article" date="2009" name="Infect. Immun.">
        <title>Comparative genomics reveal extensive transposon-mediated genomic plasticity and diversity among potential effector proteins within the genus Coxiella.</title>
        <authorList>
            <person name="Beare P.A."/>
            <person name="Unsworth N."/>
            <person name="Andoh M."/>
            <person name="Voth D.E."/>
            <person name="Omsland A."/>
            <person name="Gilk S.D."/>
            <person name="Williams K.P."/>
            <person name="Sobral B.W."/>
            <person name="Kupko J.J.III."/>
            <person name="Porcella S.F."/>
            <person name="Samuel J.E."/>
            <person name="Heinzen R.A."/>
        </authorList>
    </citation>
    <scope>NUCLEOTIDE SEQUENCE [LARGE SCALE GENOMIC DNA]</scope>
    <source>
        <strain evidence="10 11">Dugway 5J108-111</strain>
    </source>
</reference>
<dbReference type="GO" id="GO:0008113">
    <property type="term" value="F:peptide-methionine (S)-S-oxide reductase activity"/>
    <property type="evidence" value="ECO:0007669"/>
    <property type="project" value="UniProtKB-UniRule"/>
</dbReference>
<dbReference type="PROSITE" id="PS51790">
    <property type="entry name" value="MSRB"/>
    <property type="match status" value="1"/>
</dbReference>
<dbReference type="Proteomes" id="UP000008555">
    <property type="component" value="Chromosome"/>
</dbReference>
<keyword evidence="2 8" id="KW-0560">Oxidoreductase</keyword>
<evidence type="ECO:0000256" key="3">
    <source>
        <dbReference type="ARBA" id="ARBA00023268"/>
    </source>
</evidence>
<dbReference type="NCBIfam" id="TIGR00357">
    <property type="entry name" value="peptide-methionine (R)-S-oxide reductase MsrB"/>
    <property type="match status" value="1"/>
</dbReference>
<evidence type="ECO:0000256" key="6">
    <source>
        <dbReference type="ARBA" id="ARBA00048488"/>
    </source>
</evidence>
<evidence type="ECO:0000256" key="4">
    <source>
        <dbReference type="ARBA" id="ARBA00024679"/>
    </source>
</evidence>
<evidence type="ECO:0000256" key="7">
    <source>
        <dbReference type="ARBA" id="ARBA00048782"/>
    </source>
</evidence>
<evidence type="ECO:0000256" key="2">
    <source>
        <dbReference type="ARBA" id="ARBA00023002"/>
    </source>
</evidence>
<evidence type="ECO:0000256" key="1">
    <source>
        <dbReference type="ARBA" id="ARBA00005591"/>
    </source>
</evidence>
<dbReference type="EC" id="1.8.4.11" evidence="8"/>
<feature type="active site" evidence="8">
    <location>
        <position position="135"/>
    </location>
</feature>
<dbReference type="InterPro" id="IPR011057">
    <property type="entry name" value="Mss4-like_sf"/>
</dbReference>
<comment type="catalytic activity">
    <reaction evidence="7 8">
        <text>[thioredoxin]-disulfide + L-methionine + H2O = L-methionine (S)-S-oxide + [thioredoxin]-dithiol</text>
        <dbReference type="Rhea" id="RHEA:19993"/>
        <dbReference type="Rhea" id="RHEA-COMP:10698"/>
        <dbReference type="Rhea" id="RHEA-COMP:10700"/>
        <dbReference type="ChEBI" id="CHEBI:15377"/>
        <dbReference type="ChEBI" id="CHEBI:29950"/>
        <dbReference type="ChEBI" id="CHEBI:50058"/>
        <dbReference type="ChEBI" id="CHEBI:57844"/>
        <dbReference type="ChEBI" id="CHEBI:58772"/>
        <dbReference type="EC" id="1.8.4.11"/>
    </reaction>
</comment>
<feature type="domain" description="MsrB" evidence="9">
    <location>
        <begin position="1"/>
        <end position="120"/>
    </location>
</feature>
<dbReference type="HAMAP" id="MF_01401">
    <property type="entry name" value="MsrA"/>
    <property type="match status" value="1"/>
</dbReference>
<dbReference type="InterPro" id="IPR036509">
    <property type="entry name" value="Met_Sox_Rdtase_MsrA_sf"/>
</dbReference>
<comment type="catalytic activity">
    <reaction evidence="6">
        <text>L-methionyl-[protein] + [thioredoxin]-disulfide + H2O = L-methionyl-(R)-S-oxide-[protein] + [thioredoxin]-dithiol</text>
        <dbReference type="Rhea" id="RHEA:24164"/>
        <dbReference type="Rhea" id="RHEA-COMP:10698"/>
        <dbReference type="Rhea" id="RHEA-COMP:10700"/>
        <dbReference type="Rhea" id="RHEA-COMP:12313"/>
        <dbReference type="Rhea" id="RHEA-COMP:12314"/>
        <dbReference type="ChEBI" id="CHEBI:15377"/>
        <dbReference type="ChEBI" id="CHEBI:16044"/>
        <dbReference type="ChEBI" id="CHEBI:29950"/>
        <dbReference type="ChEBI" id="CHEBI:45764"/>
        <dbReference type="ChEBI" id="CHEBI:50058"/>
        <dbReference type="EC" id="1.8.4.12"/>
    </reaction>
</comment>
<gene>
    <name evidence="8" type="primary">msrA</name>
    <name evidence="10" type="synonym">msrA/msrB</name>
    <name evidence="10" type="ordered locus">CBUD_1394</name>
</gene>
<organism evidence="10 11">
    <name type="scientific">Coxiella burnetii (strain Dugway 5J108-111)</name>
    <dbReference type="NCBI Taxonomy" id="434922"/>
    <lineage>
        <taxon>Bacteria</taxon>
        <taxon>Pseudomonadati</taxon>
        <taxon>Pseudomonadota</taxon>
        <taxon>Gammaproteobacteria</taxon>
        <taxon>Legionellales</taxon>
        <taxon>Coxiellaceae</taxon>
        <taxon>Coxiella</taxon>
    </lineage>
</organism>
<dbReference type="EMBL" id="CP000733">
    <property type="protein sequence ID" value="ABS76752.1"/>
    <property type="molecule type" value="Genomic_DNA"/>
</dbReference>
<sequence length="284" mass="32844">MDKRSSLPPIVRHITCDQMTEPAFQGEYTDLKETGRYLCRQCGIALFRSQDKFHSGCGWPSFDATIAGTIKRLPDPDGQRIEIRCERCGAHLGHVFEGEALTPKNTRYCVNSLSLDFVTDSQIRDTEEAIFAGGCFWGVEYYFKRLPGVVKTEVGYTGGHKNNPTYEEVCSRTTGHVEAIRVLYDPQQINYEKILHYFFEIHDPTQTDGQGPDLGDQYHSVIFYYDNQQKRMAEMAIKVLTEKGYRIATRLAPVSIFWRAEDYHQDYYQKTGKQPYCHHYVKRF</sequence>
<evidence type="ECO:0000313" key="11">
    <source>
        <dbReference type="Proteomes" id="UP000008555"/>
    </source>
</evidence>
<dbReference type="Pfam" id="PF01641">
    <property type="entry name" value="SelR"/>
    <property type="match status" value="1"/>
</dbReference>
<dbReference type="SUPFAM" id="SSF51316">
    <property type="entry name" value="Mss4-like"/>
    <property type="match status" value="1"/>
</dbReference>
<dbReference type="GO" id="GO:0033744">
    <property type="term" value="F:L-methionine:thioredoxin-disulfide S-oxidoreductase activity"/>
    <property type="evidence" value="ECO:0007669"/>
    <property type="project" value="RHEA"/>
</dbReference>
<dbReference type="GO" id="GO:0033743">
    <property type="term" value="F:peptide-methionine (R)-S-oxide reductase activity"/>
    <property type="evidence" value="ECO:0007669"/>
    <property type="project" value="UniProtKB-EC"/>
</dbReference>
<comment type="catalytic activity">
    <reaction evidence="5 8">
        <text>L-methionyl-[protein] + [thioredoxin]-disulfide + H2O = L-methionyl-(S)-S-oxide-[protein] + [thioredoxin]-dithiol</text>
        <dbReference type="Rhea" id="RHEA:14217"/>
        <dbReference type="Rhea" id="RHEA-COMP:10698"/>
        <dbReference type="Rhea" id="RHEA-COMP:10700"/>
        <dbReference type="Rhea" id="RHEA-COMP:12313"/>
        <dbReference type="Rhea" id="RHEA-COMP:12315"/>
        <dbReference type="ChEBI" id="CHEBI:15377"/>
        <dbReference type="ChEBI" id="CHEBI:16044"/>
        <dbReference type="ChEBI" id="CHEBI:29950"/>
        <dbReference type="ChEBI" id="CHEBI:44120"/>
        <dbReference type="ChEBI" id="CHEBI:50058"/>
        <dbReference type="EC" id="1.8.4.11"/>
    </reaction>
</comment>
<evidence type="ECO:0000259" key="9">
    <source>
        <dbReference type="PROSITE" id="PS51790"/>
    </source>
</evidence>
<dbReference type="PANTHER" id="PTHR42799">
    <property type="entry name" value="MITOCHONDRIAL PEPTIDE METHIONINE SULFOXIDE REDUCTASE"/>
    <property type="match status" value="1"/>
</dbReference>
<dbReference type="Pfam" id="PF01625">
    <property type="entry name" value="PMSR"/>
    <property type="match status" value="1"/>
</dbReference>
<dbReference type="HOGENOM" id="CLU_031040_7_1_6"/>
<evidence type="ECO:0000313" key="10">
    <source>
        <dbReference type="EMBL" id="ABS76752.1"/>
    </source>
</evidence>
<comment type="similarity">
    <text evidence="1 8">Belongs to the MsrA Met sulfoxide reductase family.</text>
</comment>
<dbReference type="GO" id="GO:0005737">
    <property type="term" value="C:cytoplasm"/>
    <property type="evidence" value="ECO:0007669"/>
    <property type="project" value="TreeGrafter"/>
</dbReference>
<dbReference type="InterPro" id="IPR002569">
    <property type="entry name" value="Met_Sox_Rdtase_MsrA_dom"/>
</dbReference>
<dbReference type="SUPFAM" id="SSF55068">
    <property type="entry name" value="Peptide methionine sulfoxide reductase"/>
    <property type="match status" value="1"/>
</dbReference>
<dbReference type="AlphaFoldDB" id="A9KGA4"/>
<name>A9KGA4_COXBN</name>
<dbReference type="Gene3D" id="3.30.1060.10">
    <property type="entry name" value="Peptide methionine sulphoxide reductase MsrA"/>
    <property type="match status" value="1"/>
</dbReference>
<protein>
    <recommendedName>
        <fullName evidence="8">Peptide methionine sulfoxide reductase MsrA</fullName>
        <shortName evidence="8">Protein-methionine-S-oxide reductase</shortName>
        <ecNumber evidence="8">1.8.4.11</ecNumber>
    </recommendedName>
    <alternativeName>
        <fullName evidence="8">Peptide-methionine (S)-S-oxide reductase</fullName>
        <shortName evidence="8">Peptide Met(O) reductase</shortName>
    </alternativeName>
</protein>
<dbReference type="NCBIfam" id="NF004042">
    <property type="entry name" value="PRK05550.1"/>
    <property type="match status" value="1"/>
</dbReference>
<dbReference type="GO" id="GO:0034599">
    <property type="term" value="P:cellular response to oxidative stress"/>
    <property type="evidence" value="ECO:0007669"/>
    <property type="project" value="TreeGrafter"/>
</dbReference>